<feature type="domain" description="Sulfatase N-terminal" evidence="6">
    <location>
        <begin position="50"/>
        <end position="418"/>
    </location>
</feature>
<keyword evidence="8" id="KW-1185">Reference proteome</keyword>
<evidence type="ECO:0000259" key="6">
    <source>
        <dbReference type="Pfam" id="PF00884"/>
    </source>
</evidence>
<dbReference type="Proteomes" id="UP000315471">
    <property type="component" value="Unassembled WGS sequence"/>
</dbReference>
<dbReference type="InterPro" id="IPR050738">
    <property type="entry name" value="Sulfatase"/>
</dbReference>
<evidence type="ECO:0000256" key="1">
    <source>
        <dbReference type="ARBA" id="ARBA00008779"/>
    </source>
</evidence>
<dbReference type="InterPro" id="IPR000917">
    <property type="entry name" value="Sulfatase_N"/>
</dbReference>
<dbReference type="PANTHER" id="PTHR42693:SF53">
    <property type="entry name" value="ENDO-4-O-SULFATASE"/>
    <property type="match status" value="1"/>
</dbReference>
<dbReference type="GO" id="GO:0004065">
    <property type="term" value="F:arylsulfatase activity"/>
    <property type="evidence" value="ECO:0007669"/>
    <property type="project" value="UniProtKB-EC"/>
</dbReference>
<evidence type="ECO:0000313" key="7">
    <source>
        <dbReference type="EMBL" id="TWU34103.1"/>
    </source>
</evidence>
<dbReference type="GO" id="GO:0046872">
    <property type="term" value="F:metal ion binding"/>
    <property type="evidence" value="ECO:0007669"/>
    <property type="project" value="UniProtKB-KW"/>
</dbReference>
<dbReference type="Pfam" id="PF00884">
    <property type="entry name" value="Sulfatase"/>
    <property type="match status" value="1"/>
</dbReference>
<dbReference type="SUPFAM" id="SSF53649">
    <property type="entry name" value="Alkaline phosphatase-like"/>
    <property type="match status" value="1"/>
</dbReference>
<reference evidence="7 8" key="1">
    <citation type="submission" date="2019-02" db="EMBL/GenBank/DDBJ databases">
        <title>Deep-cultivation of Planctomycetes and their phenomic and genomic characterization uncovers novel biology.</title>
        <authorList>
            <person name="Wiegand S."/>
            <person name="Jogler M."/>
            <person name="Boedeker C."/>
            <person name="Pinto D."/>
            <person name="Vollmers J."/>
            <person name="Rivas-Marin E."/>
            <person name="Kohn T."/>
            <person name="Peeters S.H."/>
            <person name="Heuer A."/>
            <person name="Rast P."/>
            <person name="Oberbeckmann S."/>
            <person name="Bunk B."/>
            <person name="Jeske O."/>
            <person name="Meyerdierks A."/>
            <person name="Storesund J.E."/>
            <person name="Kallscheuer N."/>
            <person name="Luecker S."/>
            <person name="Lage O.M."/>
            <person name="Pohl T."/>
            <person name="Merkel B.J."/>
            <person name="Hornburger P."/>
            <person name="Mueller R.-W."/>
            <person name="Bruemmer F."/>
            <person name="Labrenz M."/>
            <person name="Spormann A.M."/>
            <person name="Op Den Camp H."/>
            <person name="Overmann J."/>
            <person name="Amann R."/>
            <person name="Jetten M.S.M."/>
            <person name="Mascher T."/>
            <person name="Medema M.H."/>
            <person name="Devos D.P."/>
            <person name="Kaster A.-K."/>
            <person name="Ovreas L."/>
            <person name="Rohde M."/>
            <person name="Galperin M.Y."/>
            <person name="Jogler C."/>
        </authorList>
    </citation>
    <scope>NUCLEOTIDE SEQUENCE [LARGE SCALE GENOMIC DNA]</scope>
    <source>
        <strain evidence="7 8">Q31b</strain>
    </source>
</reference>
<dbReference type="InterPro" id="IPR017850">
    <property type="entry name" value="Alkaline_phosphatase_core_sf"/>
</dbReference>
<evidence type="ECO:0000313" key="8">
    <source>
        <dbReference type="Proteomes" id="UP000315471"/>
    </source>
</evidence>
<dbReference type="PANTHER" id="PTHR42693">
    <property type="entry name" value="ARYLSULFATASE FAMILY MEMBER"/>
    <property type="match status" value="1"/>
</dbReference>
<name>A0A5C6DAC3_9BACT</name>
<keyword evidence="5" id="KW-0732">Signal</keyword>
<evidence type="ECO:0000256" key="3">
    <source>
        <dbReference type="ARBA" id="ARBA00022801"/>
    </source>
</evidence>
<dbReference type="Gene3D" id="3.40.720.10">
    <property type="entry name" value="Alkaline Phosphatase, subunit A"/>
    <property type="match status" value="1"/>
</dbReference>
<keyword evidence="2" id="KW-0479">Metal-binding</keyword>
<evidence type="ECO:0000256" key="5">
    <source>
        <dbReference type="SAM" id="SignalP"/>
    </source>
</evidence>
<evidence type="ECO:0000256" key="4">
    <source>
        <dbReference type="ARBA" id="ARBA00022837"/>
    </source>
</evidence>
<dbReference type="EMBL" id="SJPY01000012">
    <property type="protein sequence ID" value="TWU34103.1"/>
    <property type="molecule type" value="Genomic_DNA"/>
</dbReference>
<keyword evidence="4" id="KW-0106">Calcium</keyword>
<dbReference type="PROSITE" id="PS00149">
    <property type="entry name" value="SULFATASE_2"/>
    <property type="match status" value="1"/>
</dbReference>
<dbReference type="Gene3D" id="3.30.1120.10">
    <property type="match status" value="1"/>
</dbReference>
<feature type="chain" id="PRO_5022758633" evidence="5">
    <location>
        <begin position="46"/>
        <end position="543"/>
    </location>
</feature>
<dbReference type="EC" id="3.1.6.1" evidence="7"/>
<comment type="similarity">
    <text evidence="1">Belongs to the sulfatase family.</text>
</comment>
<dbReference type="CDD" id="cd16143">
    <property type="entry name" value="ARS_like"/>
    <property type="match status" value="1"/>
</dbReference>
<dbReference type="AlphaFoldDB" id="A0A5C6DAC3"/>
<organism evidence="7 8">
    <name type="scientific">Novipirellula aureliae</name>
    <dbReference type="NCBI Taxonomy" id="2527966"/>
    <lineage>
        <taxon>Bacteria</taxon>
        <taxon>Pseudomonadati</taxon>
        <taxon>Planctomycetota</taxon>
        <taxon>Planctomycetia</taxon>
        <taxon>Pirellulales</taxon>
        <taxon>Pirellulaceae</taxon>
        <taxon>Novipirellula</taxon>
    </lineage>
</organism>
<feature type="signal peptide" evidence="5">
    <location>
        <begin position="1"/>
        <end position="45"/>
    </location>
</feature>
<protein>
    <submittedName>
        <fullName evidence="7">Arylsulfatase</fullName>
        <ecNumber evidence="7">3.1.6.1</ecNumber>
    </submittedName>
</protein>
<sequence length="543" mass="61088" precursor="true">MKEGLLTKFFPPNTQIFITRETNMKMKYLLLAVCFCSFLSAVARAQSARPNVIVIFTDDQGYGDVSALNPDAKFETPNMDRLAREGIIFSNGHSADSVCTPSRYSLLTGRYPWRTTRKQGVLGAEAKCMIVDGRATLATLFKENGYHTGMVGKWHLGMDFPGTEKDRDWSKPIQDMPLDKGFDYFYGVPASLNYGVLAWFEGRYAKVPPTVYTNKKKNPRHMDYRIMPPYETEPGISNDPTRTVKRNFEVAPDFIDNQCLTRFTDKAIEWMGGKVADAKDGKPFFLYLPFTSPHYPVCPLPEFHGKGDAGAYGEFVIETDYHIGRVLEFLKTSGIDENTLVVFSSDNGPEKSWTQRLKDFGHDSRGGLREGKRSVYEGGQRVPFIVRWPAGIKQPGRRWEKVVCQTDLLATFAELLGANLPDNAGEDSHSFAPVLLDPNADYQRVPFVSHDSSDFRYAITEGNWKLILPSGRKSAELYDLASDRAETTNVASSHPEKVQELTKKMNVLIASGRSTIGAAQPNDTGYWKDLTWMTQQEYDELAN</sequence>
<proteinExistence type="inferred from homology"/>
<gene>
    <name evidence="7" type="primary">atsA_55</name>
    <name evidence="7" type="ORF">Q31b_55740</name>
</gene>
<dbReference type="PROSITE" id="PS00523">
    <property type="entry name" value="SULFATASE_1"/>
    <property type="match status" value="1"/>
</dbReference>
<accession>A0A5C6DAC3</accession>
<comment type="caution">
    <text evidence="7">The sequence shown here is derived from an EMBL/GenBank/DDBJ whole genome shotgun (WGS) entry which is preliminary data.</text>
</comment>
<evidence type="ECO:0000256" key="2">
    <source>
        <dbReference type="ARBA" id="ARBA00022723"/>
    </source>
</evidence>
<dbReference type="InterPro" id="IPR024607">
    <property type="entry name" value="Sulfatase_CS"/>
</dbReference>
<keyword evidence="3 7" id="KW-0378">Hydrolase</keyword>